<dbReference type="Proteomes" id="UP001175211">
    <property type="component" value="Unassembled WGS sequence"/>
</dbReference>
<evidence type="ECO:0000313" key="1">
    <source>
        <dbReference type="EMBL" id="KAK0443111.1"/>
    </source>
</evidence>
<sequence length="420" mass="48476">MLPTELCNLVIDHLHDSKPSLLACSLVCRARVPESRFHLFHKVRLFRDTDLFFQLLESPHATLASAHIHELDVAQNAVTMNGNLENLDGELLDRQIFQGVLARCPANVFEHVRKLSVTWVGWWILGDAERLSIGHRFQNVIELALWMVVFQEDEEFPALIASFPALEVLSLQTIRFRVKDLEEEHSHTEHTLPANLHTISINDVSNPHVIRSLIPCPSLRVFKCHYVNFGDFEPILAKEFGQLLLSAGERFEDFRFTIQAAAMLNDGVDLDKQYLLPFLKRLTESDISTPMLETLDIHYLSVHDLDWEELDDVLQHPHFRAVKEIKTTVPTYFSLEDVVGQEPGWYVKPNDGSNAHVEMGNNIARFMEKLPRCRARGILRPEEGWRFFDSSMWFGSVERRTRRQRLLDRVVGAVRRLSSR</sequence>
<dbReference type="EMBL" id="JAUEPS010000060">
    <property type="protein sequence ID" value="KAK0443111.1"/>
    <property type="molecule type" value="Genomic_DNA"/>
</dbReference>
<evidence type="ECO:0008006" key="3">
    <source>
        <dbReference type="Google" id="ProtNLM"/>
    </source>
</evidence>
<evidence type="ECO:0000313" key="2">
    <source>
        <dbReference type="Proteomes" id="UP001175211"/>
    </source>
</evidence>
<protein>
    <recommendedName>
        <fullName evidence="3">F-box domain-containing protein</fullName>
    </recommendedName>
</protein>
<organism evidence="1 2">
    <name type="scientific">Armillaria tabescens</name>
    <name type="common">Ringless honey mushroom</name>
    <name type="synonym">Agaricus tabescens</name>
    <dbReference type="NCBI Taxonomy" id="1929756"/>
    <lineage>
        <taxon>Eukaryota</taxon>
        <taxon>Fungi</taxon>
        <taxon>Dikarya</taxon>
        <taxon>Basidiomycota</taxon>
        <taxon>Agaricomycotina</taxon>
        <taxon>Agaricomycetes</taxon>
        <taxon>Agaricomycetidae</taxon>
        <taxon>Agaricales</taxon>
        <taxon>Marasmiineae</taxon>
        <taxon>Physalacriaceae</taxon>
        <taxon>Desarmillaria</taxon>
    </lineage>
</organism>
<comment type="caution">
    <text evidence="1">The sequence shown here is derived from an EMBL/GenBank/DDBJ whole genome shotgun (WGS) entry which is preliminary data.</text>
</comment>
<reference evidence="1" key="1">
    <citation type="submission" date="2023-06" db="EMBL/GenBank/DDBJ databases">
        <authorList>
            <consortium name="Lawrence Berkeley National Laboratory"/>
            <person name="Ahrendt S."/>
            <person name="Sahu N."/>
            <person name="Indic B."/>
            <person name="Wong-Bajracharya J."/>
            <person name="Merenyi Z."/>
            <person name="Ke H.-M."/>
            <person name="Monk M."/>
            <person name="Kocsube S."/>
            <person name="Drula E."/>
            <person name="Lipzen A."/>
            <person name="Balint B."/>
            <person name="Henrissat B."/>
            <person name="Andreopoulos B."/>
            <person name="Martin F.M."/>
            <person name="Harder C.B."/>
            <person name="Rigling D."/>
            <person name="Ford K.L."/>
            <person name="Foster G.D."/>
            <person name="Pangilinan J."/>
            <person name="Papanicolaou A."/>
            <person name="Barry K."/>
            <person name="LaButti K."/>
            <person name="Viragh M."/>
            <person name="Koriabine M."/>
            <person name="Yan M."/>
            <person name="Riley R."/>
            <person name="Champramary S."/>
            <person name="Plett K.L."/>
            <person name="Tsai I.J."/>
            <person name="Slot J."/>
            <person name="Sipos G."/>
            <person name="Plett J."/>
            <person name="Nagy L.G."/>
            <person name="Grigoriev I.V."/>
        </authorList>
    </citation>
    <scope>NUCLEOTIDE SEQUENCE</scope>
    <source>
        <strain evidence="1">CCBAS 213</strain>
    </source>
</reference>
<dbReference type="RefSeq" id="XP_060324605.1">
    <property type="nucleotide sequence ID" value="XM_060479832.1"/>
</dbReference>
<dbReference type="GeneID" id="85363380"/>
<dbReference type="SUPFAM" id="SSF52047">
    <property type="entry name" value="RNI-like"/>
    <property type="match status" value="1"/>
</dbReference>
<gene>
    <name evidence="1" type="ORF">EV420DRAFT_1726542</name>
</gene>
<dbReference type="AlphaFoldDB" id="A0AA39JJX4"/>
<name>A0AA39JJX4_ARMTA</name>
<proteinExistence type="predicted"/>
<accession>A0AA39JJX4</accession>
<keyword evidence="2" id="KW-1185">Reference proteome</keyword>